<keyword evidence="1" id="KW-0862">Zinc</keyword>
<dbReference type="PROSITE" id="PS50966">
    <property type="entry name" value="ZF_SWIM"/>
    <property type="match status" value="1"/>
</dbReference>
<feature type="region of interest" description="Disordered" evidence="2">
    <location>
        <begin position="208"/>
        <end position="279"/>
    </location>
</feature>
<proteinExistence type="predicted"/>
<gene>
    <name evidence="4" type="ORF">DSCW_36450</name>
</gene>
<dbReference type="AlphaFoldDB" id="A0A5K7Z5E6"/>
<dbReference type="OrthoDB" id="5420595at2"/>
<name>A0A5K7Z5E6_9BACT</name>
<protein>
    <recommendedName>
        <fullName evidence="3">SWIM-type domain-containing protein</fullName>
    </recommendedName>
</protein>
<dbReference type="GO" id="GO:0008270">
    <property type="term" value="F:zinc ion binding"/>
    <property type="evidence" value="ECO:0007669"/>
    <property type="project" value="UniProtKB-KW"/>
</dbReference>
<sequence>MTATELQKRNEKADHLRVLQTDDGQFFVESGEGKILYNVTVSDDGDFCTCGDFAKNIKRDPDFRCKHILAVFNAVPKREVDGAVFLEKQVPKLDERWIMKIEGKEFVKYPGLLDLAHQHGLSSIEVDIVQMPTKENGNFAVCRATVMSKIGETFIDIGDANPGNCSSKVVKHLLRLASTRAIARALRSYTNVGMTALEELADFNEAIPEGGQHENPASKRKPKAAKKPAAKPAKKAPAASAKPKAKPAPVAPTVETQTEKESSGQDAGKGNTSPGMSEAQKRAIFNLSRRRGISVEQLEQMAADAYGCGIETLTSSDASAFIRQLQQAA</sequence>
<reference evidence="4 5" key="1">
    <citation type="submission" date="2019-11" db="EMBL/GenBank/DDBJ databases">
        <title>Comparative genomics of hydrocarbon-degrading Desulfosarcina strains.</title>
        <authorList>
            <person name="Watanabe M."/>
            <person name="Kojima H."/>
            <person name="Fukui M."/>
        </authorList>
    </citation>
    <scope>NUCLEOTIDE SEQUENCE [LARGE SCALE GENOMIC DNA]</scope>
    <source>
        <strain evidence="4 5">PP31</strain>
    </source>
</reference>
<dbReference type="Pfam" id="PF04434">
    <property type="entry name" value="SWIM"/>
    <property type="match status" value="1"/>
</dbReference>
<dbReference type="KEGG" id="dwd:DSCW_36450"/>
<keyword evidence="1" id="KW-0479">Metal-binding</keyword>
<keyword evidence="5" id="KW-1185">Reference proteome</keyword>
<evidence type="ECO:0000313" key="4">
    <source>
        <dbReference type="EMBL" id="BBO76228.1"/>
    </source>
</evidence>
<evidence type="ECO:0000259" key="3">
    <source>
        <dbReference type="PROSITE" id="PS50966"/>
    </source>
</evidence>
<feature type="compositionally biased region" description="Low complexity" evidence="2">
    <location>
        <begin position="235"/>
        <end position="252"/>
    </location>
</feature>
<dbReference type="Proteomes" id="UP000427769">
    <property type="component" value="Chromosome"/>
</dbReference>
<feature type="domain" description="SWIM-type" evidence="3">
    <location>
        <begin position="37"/>
        <end position="76"/>
    </location>
</feature>
<evidence type="ECO:0000313" key="5">
    <source>
        <dbReference type="Proteomes" id="UP000427769"/>
    </source>
</evidence>
<accession>A0A5K7Z5E6</accession>
<organism evidence="4 5">
    <name type="scientific">Desulfosarcina widdelii</name>
    <dbReference type="NCBI Taxonomy" id="947919"/>
    <lineage>
        <taxon>Bacteria</taxon>
        <taxon>Pseudomonadati</taxon>
        <taxon>Thermodesulfobacteriota</taxon>
        <taxon>Desulfobacteria</taxon>
        <taxon>Desulfobacterales</taxon>
        <taxon>Desulfosarcinaceae</taxon>
        <taxon>Desulfosarcina</taxon>
    </lineage>
</organism>
<dbReference type="EMBL" id="AP021875">
    <property type="protein sequence ID" value="BBO76228.1"/>
    <property type="molecule type" value="Genomic_DNA"/>
</dbReference>
<feature type="compositionally biased region" description="Basic residues" evidence="2">
    <location>
        <begin position="218"/>
        <end position="234"/>
    </location>
</feature>
<evidence type="ECO:0000256" key="1">
    <source>
        <dbReference type="PROSITE-ProRule" id="PRU00325"/>
    </source>
</evidence>
<evidence type="ECO:0000256" key="2">
    <source>
        <dbReference type="SAM" id="MobiDB-lite"/>
    </source>
</evidence>
<dbReference type="RefSeq" id="WP_155305078.1">
    <property type="nucleotide sequence ID" value="NZ_AP021875.1"/>
</dbReference>
<dbReference type="InterPro" id="IPR007527">
    <property type="entry name" value="Znf_SWIM"/>
</dbReference>
<keyword evidence="1" id="KW-0863">Zinc-finger</keyword>